<keyword evidence="1" id="KW-0812">Transmembrane</keyword>
<accession>A0ABU4B8K2</accession>
<feature type="transmembrane region" description="Helical" evidence="1">
    <location>
        <begin position="39"/>
        <end position="56"/>
    </location>
</feature>
<reference evidence="2 3" key="1">
    <citation type="submission" date="2023-10" db="EMBL/GenBank/DDBJ databases">
        <title>Development of a sustainable strategy for remediation of hydrocarbon-contaminated territories based on the waste exchange concept.</title>
        <authorList>
            <person name="Krivoruchko A."/>
        </authorList>
    </citation>
    <scope>NUCLEOTIDE SEQUENCE [LARGE SCALE GENOMIC DNA]</scope>
    <source>
        <strain evidence="2 3">IEGM 1323</strain>
    </source>
</reference>
<keyword evidence="1" id="KW-1133">Transmembrane helix</keyword>
<evidence type="ECO:0000256" key="1">
    <source>
        <dbReference type="SAM" id="Phobius"/>
    </source>
</evidence>
<protein>
    <submittedName>
        <fullName evidence="2">Uncharacterized protein</fullName>
    </submittedName>
</protein>
<gene>
    <name evidence="2" type="ORF">R3P96_04140</name>
</gene>
<name>A0ABU4B8K2_9NOCA</name>
<evidence type="ECO:0000313" key="3">
    <source>
        <dbReference type="Proteomes" id="UP001185755"/>
    </source>
</evidence>
<organism evidence="2 3">
    <name type="scientific">Rhodococcoides yunnanense</name>
    <dbReference type="NCBI Taxonomy" id="278209"/>
    <lineage>
        <taxon>Bacteria</taxon>
        <taxon>Bacillati</taxon>
        <taxon>Actinomycetota</taxon>
        <taxon>Actinomycetes</taxon>
        <taxon>Mycobacteriales</taxon>
        <taxon>Nocardiaceae</taxon>
        <taxon>Rhodococcoides</taxon>
    </lineage>
</organism>
<evidence type="ECO:0000313" key="2">
    <source>
        <dbReference type="EMBL" id="MDV6260523.1"/>
    </source>
</evidence>
<dbReference type="Proteomes" id="UP001185755">
    <property type="component" value="Unassembled WGS sequence"/>
</dbReference>
<keyword evidence="3" id="KW-1185">Reference proteome</keyword>
<comment type="caution">
    <text evidence="2">The sequence shown here is derived from an EMBL/GenBank/DDBJ whole genome shotgun (WGS) entry which is preliminary data.</text>
</comment>
<sequence>MKDMNLRERPWSRYALVALLAFLAFSTISDIVSDPSGWNWSKLVVLAVASMFIWSGESRTWTSPERIGPESVPSEDVEAVVSESGRTVYAIKALREMHPGLGLLDAKRLVQPEN</sequence>
<dbReference type="EMBL" id="JAWLJX010000001">
    <property type="protein sequence ID" value="MDV6260523.1"/>
    <property type="molecule type" value="Genomic_DNA"/>
</dbReference>
<keyword evidence="1" id="KW-0472">Membrane</keyword>
<proteinExistence type="predicted"/>